<gene>
    <name evidence="3" type="ORF">POM88_012668</name>
</gene>
<organism evidence="3 4">
    <name type="scientific">Heracleum sosnowskyi</name>
    <dbReference type="NCBI Taxonomy" id="360622"/>
    <lineage>
        <taxon>Eukaryota</taxon>
        <taxon>Viridiplantae</taxon>
        <taxon>Streptophyta</taxon>
        <taxon>Embryophyta</taxon>
        <taxon>Tracheophyta</taxon>
        <taxon>Spermatophyta</taxon>
        <taxon>Magnoliopsida</taxon>
        <taxon>eudicotyledons</taxon>
        <taxon>Gunneridae</taxon>
        <taxon>Pentapetalae</taxon>
        <taxon>asterids</taxon>
        <taxon>campanulids</taxon>
        <taxon>Apiales</taxon>
        <taxon>Apiaceae</taxon>
        <taxon>Apioideae</taxon>
        <taxon>apioid superclade</taxon>
        <taxon>Tordylieae</taxon>
        <taxon>Tordyliinae</taxon>
        <taxon>Heracleum</taxon>
    </lineage>
</organism>
<feature type="region of interest" description="Disordered" evidence="1">
    <location>
        <begin position="95"/>
        <end position="115"/>
    </location>
</feature>
<dbReference type="Pfam" id="PF11883">
    <property type="entry name" value="DUF3403"/>
    <property type="match status" value="1"/>
</dbReference>
<evidence type="ECO:0000313" key="4">
    <source>
        <dbReference type="Proteomes" id="UP001237642"/>
    </source>
</evidence>
<dbReference type="SUPFAM" id="SSF56112">
    <property type="entry name" value="Protein kinase-like (PK-like)"/>
    <property type="match status" value="1"/>
</dbReference>
<reference evidence="3" key="2">
    <citation type="submission" date="2023-05" db="EMBL/GenBank/DDBJ databases">
        <authorList>
            <person name="Schelkunov M.I."/>
        </authorList>
    </citation>
    <scope>NUCLEOTIDE SEQUENCE</scope>
    <source>
        <strain evidence="3">Hsosn_3</strain>
        <tissue evidence="3">Leaf</tissue>
    </source>
</reference>
<keyword evidence="4" id="KW-1185">Reference proteome</keyword>
<dbReference type="InterPro" id="IPR021820">
    <property type="entry name" value="S-locus_recpt_kinase_C"/>
</dbReference>
<dbReference type="PANTHER" id="PTHR27006">
    <property type="entry name" value="PROMASTIGOTE SURFACE ANTIGEN PROTEIN PSA"/>
    <property type="match status" value="1"/>
</dbReference>
<dbReference type="Gene3D" id="1.10.510.10">
    <property type="entry name" value="Transferase(Phosphotransferase) domain 1"/>
    <property type="match status" value="1"/>
</dbReference>
<keyword evidence="3" id="KW-0808">Transferase</keyword>
<evidence type="ECO:0000259" key="2">
    <source>
        <dbReference type="Pfam" id="PF11883"/>
    </source>
</evidence>
<dbReference type="InterPro" id="IPR011009">
    <property type="entry name" value="Kinase-like_dom_sf"/>
</dbReference>
<dbReference type="AlphaFoldDB" id="A0AAD8J0C3"/>
<reference evidence="3" key="1">
    <citation type="submission" date="2023-02" db="EMBL/GenBank/DDBJ databases">
        <title>Genome of toxic invasive species Heracleum sosnowskyi carries increased number of genes despite the absence of recent whole-genome duplications.</title>
        <authorList>
            <person name="Schelkunov M."/>
            <person name="Shtratnikova V."/>
            <person name="Makarenko M."/>
            <person name="Klepikova A."/>
            <person name="Omelchenko D."/>
            <person name="Novikova G."/>
            <person name="Obukhova E."/>
            <person name="Bogdanov V."/>
            <person name="Penin A."/>
            <person name="Logacheva M."/>
        </authorList>
    </citation>
    <scope>NUCLEOTIDE SEQUENCE</scope>
    <source>
        <strain evidence="3">Hsosn_3</strain>
        <tissue evidence="3">Leaf</tissue>
    </source>
</reference>
<keyword evidence="3" id="KW-0418">Kinase</keyword>
<feature type="domain" description="S-locus receptor kinase C-terminal" evidence="2">
    <location>
        <begin position="90"/>
        <end position="129"/>
    </location>
</feature>
<dbReference type="GO" id="GO:0004674">
    <property type="term" value="F:protein serine/threonine kinase activity"/>
    <property type="evidence" value="ECO:0007669"/>
    <property type="project" value="InterPro"/>
</dbReference>
<name>A0AAD8J0C3_9APIA</name>
<evidence type="ECO:0000256" key="1">
    <source>
        <dbReference type="SAM" id="MobiDB-lite"/>
    </source>
</evidence>
<protein>
    <submittedName>
        <fullName evidence="3">Protein kinase domain-containing protein</fullName>
    </submittedName>
</protein>
<comment type="caution">
    <text evidence="3">The sequence shown here is derived from an EMBL/GenBank/DDBJ whole genome shotgun (WGS) entry which is preliminary data.</text>
</comment>
<sequence length="129" mass="14653">MSTKRVVGTYGYMPPEGFDHPDHNLNLIGHVWKSYNESNLMEVVDSVILQSSNQHEVYRAIQIGLLCVQEYPEDRPTMSSTFQMLTSYNELPTPKQPGFFSGRRNHRETEASSKSSTLNTISVSIFAPR</sequence>
<evidence type="ECO:0000313" key="3">
    <source>
        <dbReference type="EMBL" id="KAK1393612.1"/>
    </source>
</evidence>
<dbReference type="EMBL" id="JAUIZM010000003">
    <property type="protein sequence ID" value="KAK1393612.1"/>
    <property type="molecule type" value="Genomic_DNA"/>
</dbReference>
<dbReference type="Proteomes" id="UP001237642">
    <property type="component" value="Unassembled WGS sequence"/>
</dbReference>
<proteinExistence type="predicted"/>
<accession>A0AAD8J0C3</accession>
<dbReference type="PANTHER" id="PTHR27006:SF587">
    <property type="entry name" value="RECEPTOR-LIKE SERINE_THREONINE-PROTEIN KINASE"/>
    <property type="match status" value="1"/>
</dbReference>